<reference evidence="9 10" key="1">
    <citation type="submission" date="2021-08" db="EMBL/GenBank/DDBJ databases">
        <title>Devosia salina sp. nov., isolated from the South China Sea sediment.</title>
        <authorList>
            <person name="Zhou Z."/>
        </authorList>
    </citation>
    <scope>NUCLEOTIDE SEQUENCE [LARGE SCALE GENOMIC DNA]</scope>
    <source>
        <strain evidence="9 10">SCS-3</strain>
    </source>
</reference>
<keyword evidence="3" id="KW-0808">Transferase</keyword>
<name>A0ABX8WCI8_9HYPH</name>
<evidence type="ECO:0000313" key="10">
    <source>
        <dbReference type="Proteomes" id="UP000825799"/>
    </source>
</evidence>
<evidence type="ECO:0000256" key="2">
    <source>
        <dbReference type="ARBA" id="ARBA00022475"/>
    </source>
</evidence>
<gene>
    <name evidence="9" type="ORF">K1X15_17605</name>
</gene>
<sequence>MSVPSQRHPFHIALLGLCLVHLAWFAWQQVEPTLGIAGLLYANGTPVGGDFVNLWSAARLVLEGRAEDIYRYKTLMAYQVGLTGAPIGVRFWAYPPHSLLLAWPFGLVGFYPALALWSLLGLAVLGYGCRRLGLGAMETAIILLSPACLLCLFYGQTGNLATGLLLLALAPRLGREGGAATAAALLTMKPQMGLLLPLFWLVERRWRAILLTSAVTLVLVGLAWLVFGSIVWSDYVGVTLPGLSLLERHGTGPFMLMIPSVFMALRILTGDGDLALMLHLALAVPVVLLAGWRLRSVQEPMRRAGVVLAGTALLTPYLHNYDLTMVAVAALVALRRFAPGQRGELAVCVFSVLVLALPQMVVGLNLVGLPISPFVILVLLLLI</sequence>
<keyword evidence="2" id="KW-1003">Cell membrane</keyword>
<keyword evidence="6 8" id="KW-0472">Membrane</keyword>
<keyword evidence="10" id="KW-1185">Reference proteome</keyword>
<feature type="transmembrane region" description="Helical" evidence="8">
    <location>
        <begin position="367"/>
        <end position="382"/>
    </location>
</feature>
<accession>A0ABX8WCI8</accession>
<evidence type="ECO:0000256" key="8">
    <source>
        <dbReference type="SAM" id="Phobius"/>
    </source>
</evidence>
<evidence type="ECO:0000256" key="7">
    <source>
        <dbReference type="ARBA" id="ARBA00024033"/>
    </source>
</evidence>
<evidence type="ECO:0000256" key="3">
    <source>
        <dbReference type="ARBA" id="ARBA00022679"/>
    </source>
</evidence>
<keyword evidence="4 8" id="KW-0812">Transmembrane</keyword>
<keyword evidence="5 8" id="KW-1133">Transmembrane helix</keyword>
<protein>
    <submittedName>
        <fullName evidence="9">DUF2029 domain-containing protein</fullName>
    </submittedName>
</protein>
<feature type="transmembrane region" description="Helical" evidence="8">
    <location>
        <begin position="276"/>
        <end position="294"/>
    </location>
</feature>
<evidence type="ECO:0000313" key="9">
    <source>
        <dbReference type="EMBL" id="QYO76392.1"/>
    </source>
</evidence>
<comment type="similarity">
    <text evidence="7">Belongs to the glycosyltransferase 87 family.</text>
</comment>
<comment type="subcellular location">
    <subcellularLocation>
        <location evidence="1">Cell membrane</location>
        <topology evidence="1">Multi-pass membrane protein</topology>
    </subcellularLocation>
</comment>
<feature type="transmembrane region" description="Helical" evidence="8">
    <location>
        <begin position="209"/>
        <end position="232"/>
    </location>
</feature>
<proteinExistence type="inferred from homology"/>
<feature type="transmembrane region" description="Helical" evidence="8">
    <location>
        <begin position="177"/>
        <end position="202"/>
    </location>
</feature>
<evidence type="ECO:0000256" key="1">
    <source>
        <dbReference type="ARBA" id="ARBA00004651"/>
    </source>
</evidence>
<feature type="transmembrane region" description="Helical" evidence="8">
    <location>
        <begin position="100"/>
        <end position="127"/>
    </location>
</feature>
<dbReference type="Pfam" id="PF09594">
    <property type="entry name" value="GT87"/>
    <property type="match status" value="1"/>
</dbReference>
<evidence type="ECO:0000256" key="4">
    <source>
        <dbReference type="ARBA" id="ARBA00022692"/>
    </source>
</evidence>
<dbReference type="InterPro" id="IPR018584">
    <property type="entry name" value="GT87"/>
</dbReference>
<organism evidence="9 10">
    <name type="scientific">Devosia salina</name>
    <dbReference type="NCBI Taxonomy" id="2860336"/>
    <lineage>
        <taxon>Bacteria</taxon>
        <taxon>Pseudomonadati</taxon>
        <taxon>Pseudomonadota</taxon>
        <taxon>Alphaproteobacteria</taxon>
        <taxon>Hyphomicrobiales</taxon>
        <taxon>Devosiaceae</taxon>
        <taxon>Devosia</taxon>
    </lineage>
</organism>
<feature type="transmembrane region" description="Helical" evidence="8">
    <location>
        <begin position="306"/>
        <end position="333"/>
    </location>
</feature>
<evidence type="ECO:0000256" key="5">
    <source>
        <dbReference type="ARBA" id="ARBA00022989"/>
    </source>
</evidence>
<feature type="transmembrane region" description="Helical" evidence="8">
    <location>
        <begin position="12"/>
        <end position="30"/>
    </location>
</feature>
<evidence type="ECO:0000256" key="6">
    <source>
        <dbReference type="ARBA" id="ARBA00023136"/>
    </source>
</evidence>
<feature type="transmembrane region" description="Helical" evidence="8">
    <location>
        <begin position="75"/>
        <end position="94"/>
    </location>
</feature>
<dbReference type="Proteomes" id="UP000825799">
    <property type="component" value="Chromosome"/>
</dbReference>
<dbReference type="EMBL" id="CP080590">
    <property type="protein sequence ID" value="QYO76392.1"/>
    <property type="molecule type" value="Genomic_DNA"/>
</dbReference>
<dbReference type="RefSeq" id="WP_220304881.1">
    <property type="nucleotide sequence ID" value="NZ_CP080590.1"/>
</dbReference>